<dbReference type="SUPFAM" id="SSF53850">
    <property type="entry name" value="Periplasmic binding protein-like II"/>
    <property type="match status" value="1"/>
</dbReference>
<gene>
    <name evidence="2" type="ORF">theurythT_26450</name>
</gene>
<sequence length="138" mass="14221">MKKFITSLLCTLCLISTSALAEVVVVVGASNGNSLSGSDVSRIFLGKLKKFGDGSSVIPVNLASGSDVRAAFEKNALGKSSSQIKAYWSKQVFSGKGKPPKELGSDADVINFVSSNPGAIGYIDAGSVNDSVKVVATF</sequence>
<accession>A0ABQ6H4X8</accession>
<dbReference type="EMBL" id="BSSU01000013">
    <property type="protein sequence ID" value="GLX83193.1"/>
    <property type="molecule type" value="Genomic_DNA"/>
</dbReference>
<evidence type="ECO:0000256" key="1">
    <source>
        <dbReference type="SAM" id="SignalP"/>
    </source>
</evidence>
<dbReference type="RefSeq" id="WP_284208597.1">
    <property type="nucleotide sequence ID" value="NZ_BSSU01000013.1"/>
</dbReference>
<dbReference type="Gene3D" id="3.40.190.10">
    <property type="entry name" value="Periplasmic binding protein-like II"/>
    <property type="match status" value="1"/>
</dbReference>
<evidence type="ECO:0000313" key="3">
    <source>
        <dbReference type="Proteomes" id="UP001157133"/>
    </source>
</evidence>
<evidence type="ECO:0008006" key="4">
    <source>
        <dbReference type="Google" id="ProtNLM"/>
    </source>
</evidence>
<proteinExistence type="predicted"/>
<reference evidence="2 3" key="1">
    <citation type="submission" date="2023-03" db="EMBL/GenBank/DDBJ databases">
        <title>Draft genome sequence of Thalassotalea eurytherma JCM 18482T.</title>
        <authorList>
            <person name="Sawabe T."/>
        </authorList>
    </citation>
    <scope>NUCLEOTIDE SEQUENCE [LARGE SCALE GENOMIC DNA]</scope>
    <source>
        <strain evidence="2 3">JCM 18482</strain>
    </source>
</reference>
<evidence type="ECO:0000313" key="2">
    <source>
        <dbReference type="EMBL" id="GLX83193.1"/>
    </source>
</evidence>
<dbReference type="Proteomes" id="UP001157133">
    <property type="component" value="Unassembled WGS sequence"/>
</dbReference>
<keyword evidence="1" id="KW-0732">Signal</keyword>
<protein>
    <recommendedName>
        <fullName evidence="4">Phosphate ABC transporter substrate-binding protein</fullName>
    </recommendedName>
</protein>
<keyword evidence="3" id="KW-1185">Reference proteome</keyword>
<feature type="chain" id="PRO_5045044115" description="Phosphate ABC transporter substrate-binding protein" evidence="1">
    <location>
        <begin position="22"/>
        <end position="138"/>
    </location>
</feature>
<comment type="caution">
    <text evidence="2">The sequence shown here is derived from an EMBL/GenBank/DDBJ whole genome shotgun (WGS) entry which is preliminary data.</text>
</comment>
<feature type="signal peptide" evidence="1">
    <location>
        <begin position="1"/>
        <end position="21"/>
    </location>
</feature>
<organism evidence="2 3">
    <name type="scientific">Thalassotalea eurytherma</name>
    <dbReference type="NCBI Taxonomy" id="1144278"/>
    <lineage>
        <taxon>Bacteria</taxon>
        <taxon>Pseudomonadati</taxon>
        <taxon>Pseudomonadota</taxon>
        <taxon>Gammaproteobacteria</taxon>
        <taxon>Alteromonadales</taxon>
        <taxon>Colwelliaceae</taxon>
        <taxon>Thalassotalea</taxon>
    </lineage>
</organism>
<name>A0ABQ6H4X8_9GAMM</name>